<evidence type="ECO:0000256" key="9">
    <source>
        <dbReference type="ARBA" id="ARBA00023295"/>
    </source>
</evidence>
<dbReference type="GO" id="GO:0016052">
    <property type="term" value="P:carbohydrate catabolic process"/>
    <property type="evidence" value="ECO:0007669"/>
    <property type="project" value="InterPro"/>
</dbReference>
<keyword evidence="7" id="KW-0472">Membrane</keyword>
<evidence type="ECO:0000256" key="11">
    <source>
        <dbReference type="SAM" id="SignalP"/>
    </source>
</evidence>
<dbReference type="FunFam" id="1.50.10.20:FF:000006">
    <property type="entry name" value="Mannan endo-1,6-alpha-mannosidase"/>
    <property type="match status" value="1"/>
</dbReference>
<dbReference type="EC" id="3.2.1.101" evidence="4 10"/>
<comment type="caution">
    <text evidence="12">The sequence shown here is derived from an EMBL/GenBank/DDBJ whole genome shotgun (WGS) entry which is preliminary data.</text>
</comment>
<feature type="chain" id="PRO_5043037273" description="Mannan endo-1,6-alpha-mannosidase" evidence="11">
    <location>
        <begin position="22"/>
        <end position="464"/>
    </location>
</feature>
<keyword evidence="8" id="KW-0325">Glycoprotein</keyword>
<evidence type="ECO:0000256" key="1">
    <source>
        <dbReference type="ARBA" id="ARBA00001452"/>
    </source>
</evidence>
<dbReference type="PIRSF" id="PIRSF016302">
    <property type="entry name" value="Man_a_manosd"/>
    <property type="match status" value="1"/>
</dbReference>
<sequence length="464" mass="50954">MRDLHLFSVLLLVLLATGSAAIVLDVDDRQSILAASALAAHGLQQLYNGNRTGGVLGKFPYLPYYWWESGGAWGGMMEYWHYTGDESYRNVTRQALISQLGPVYDFNVPTEAFDEGNDDQGFWVFAAMSAAEYAFPGPPAPIPSWLTTVENAWQDYVSRWNTTRCNGGLKWQFHPENAGYYYKNSISNGAFFQLSARLARFTGNNTYVHWANTIWNWSSGVGLIDKLYNVYDGCDELINCTGIDHHQWSYNVGVYLYGAAVLQNYTNGSSPWIERTAGLLGATNTFLSPFRNATNVLFEAACELGMTCDTDQLSMKAYLIRWLAGTSTMAPFTAGRIGTILRASAKAAAGACTGGPANNTCGSKWYIGGWDGTSGLGQQLCAMEAMYALLVNQTTPPITSHNVVIQPESPSQAFNFTKASATARPLHDSKGSSVARPQNKVRSVITILFTSIAVMHEEFWNGHI</sequence>
<comment type="catalytic activity">
    <reaction evidence="1 10">
        <text>Random hydrolysis of (1-&gt;6)-alpha-D-mannosidic linkages in unbranched (1-&gt;6)-mannans.</text>
        <dbReference type="EC" id="3.2.1.101"/>
    </reaction>
</comment>
<evidence type="ECO:0000256" key="10">
    <source>
        <dbReference type="PIRNR" id="PIRNR016302"/>
    </source>
</evidence>
<feature type="signal peptide" evidence="11">
    <location>
        <begin position="1"/>
        <end position="21"/>
    </location>
</feature>
<name>A0AAN6EST5_EXODE</name>
<dbReference type="PANTHER" id="PTHR12145">
    <property type="entry name" value="MANNAN ENDO-1,6-ALPHA-MANNOSIDASE DCW1"/>
    <property type="match status" value="1"/>
</dbReference>
<dbReference type="Gene3D" id="1.50.10.20">
    <property type="match status" value="1"/>
</dbReference>
<proteinExistence type="inferred from homology"/>
<dbReference type="GO" id="GO:0008496">
    <property type="term" value="F:mannan endo-1,6-alpha-mannosidase activity"/>
    <property type="evidence" value="ECO:0007669"/>
    <property type="project" value="UniProtKB-UniRule"/>
</dbReference>
<evidence type="ECO:0000256" key="2">
    <source>
        <dbReference type="ARBA" id="ARBA00004308"/>
    </source>
</evidence>
<evidence type="ECO:0000256" key="8">
    <source>
        <dbReference type="ARBA" id="ARBA00023180"/>
    </source>
</evidence>
<gene>
    <name evidence="12" type="ORF">HRR80_006939</name>
</gene>
<reference evidence="12" key="1">
    <citation type="submission" date="2023-01" db="EMBL/GenBank/DDBJ databases">
        <title>Exophiala dermititidis isolated from Cystic Fibrosis Patient.</title>
        <authorList>
            <person name="Kurbessoian T."/>
            <person name="Crocker A."/>
            <person name="Murante D."/>
            <person name="Hogan D.A."/>
            <person name="Stajich J.E."/>
        </authorList>
    </citation>
    <scope>NUCLEOTIDE SEQUENCE</scope>
    <source>
        <strain evidence="12">Ex8</strain>
    </source>
</reference>
<evidence type="ECO:0000313" key="13">
    <source>
        <dbReference type="Proteomes" id="UP001161757"/>
    </source>
</evidence>
<dbReference type="GO" id="GO:0009272">
    <property type="term" value="P:fungal-type cell wall biogenesis"/>
    <property type="evidence" value="ECO:0007669"/>
    <property type="project" value="TreeGrafter"/>
</dbReference>
<dbReference type="PANTHER" id="PTHR12145:SF36">
    <property type="entry name" value="MANNAN ENDO-1,6-ALPHA-MANNOSIDASE DCW1"/>
    <property type="match status" value="1"/>
</dbReference>
<keyword evidence="9 10" id="KW-0326">Glycosidase</keyword>
<protein>
    <recommendedName>
        <fullName evidence="4 10">Mannan endo-1,6-alpha-mannosidase</fullName>
        <ecNumber evidence="4 10">3.2.1.101</ecNumber>
    </recommendedName>
</protein>
<evidence type="ECO:0000256" key="3">
    <source>
        <dbReference type="ARBA" id="ARBA00009699"/>
    </source>
</evidence>
<evidence type="ECO:0000256" key="6">
    <source>
        <dbReference type="ARBA" id="ARBA00022801"/>
    </source>
</evidence>
<evidence type="ECO:0000256" key="7">
    <source>
        <dbReference type="ARBA" id="ARBA00023136"/>
    </source>
</evidence>
<evidence type="ECO:0000256" key="5">
    <source>
        <dbReference type="ARBA" id="ARBA00022729"/>
    </source>
</evidence>
<dbReference type="AlphaFoldDB" id="A0AAN6EST5"/>
<organism evidence="12 13">
    <name type="scientific">Exophiala dermatitidis</name>
    <name type="common">Black yeast-like fungus</name>
    <name type="synonym">Wangiella dermatitidis</name>
    <dbReference type="NCBI Taxonomy" id="5970"/>
    <lineage>
        <taxon>Eukaryota</taxon>
        <taxon>Fungi</taxon>
        <taxon>Dikarya</taxon>
        <taxon>Ascomycota</taxon>
        <taxon>Pezizomycotina</taxon>
        <taxon>Eurotiomycetes</taxon>
        <taxon>Chaetothyriomycetidae</taxon>
        <taxon>Chaetothyriales</taxon>
        <taxon>Herpotrichiellaceae</taxon>
        <taxon>Exophiala</taxon>
    </lineage>
</organism>
<dbReference type="SUPFAM" id="SSF48208">
    <property type="entry name" value="Six-hairpin glycosidases"/>
    <property type="match status" value="1"/>
</dbReference>
<dbReference type="InterPro" id="IPR014480">
    <property type="entry name" value="Mannan-1_6-alpha_mannosidase"/>
</dbReference>
<dbReference type="InterPro" id="IPR005198">
    <property type="entry name" value="Glyco_hydro_76"/>
</dbReference>
<dbReference type="Proteomes" id="UP001161757">
    <property type="component" value="Unassembled WGS sequence"/>
</dbReference>
<keyword evidence="6 10" id="KW-0378">Hydrolase</keyword>
<evidence type="ECO:0000256" key="4">
    <source>
        <dbReference type="ARBA" id="ARBA00012350"/>
    </source>
</evidence>
<dbReference type="EMBL" id="JAJGCB010000015">
    <property type="protein sequence ID" value="KAJ8989215.1"/>
    <property type="molecule type" value="Genomic_DNA"/>
</dbReference>
<dbReference type="InterPro" id="IPR008928">
    <property type="entry name" value="6-hairpin_glycosidase_sf"/>
</dbReference>
<dbReference type="GO" id="GO:0012505">
    <property type="term" value="C:endomembrane system"/>
    <property type="evidence" value="ECO:0007669"/>
    <property type="project" value="UniProtKB-SubCell"/>
</dbReference>
<keyword evidence="5 11" id="KW-0732">Signal</keyword>
<accession>A0AAN6EST5</accession>
<comment type="similarity">
    <text evidence="3 10">Belongs to the glycosyl hydrolase 76 family.</text>
</comment>
<evidence type="ECO:0000313" key="12">
    <source>
        <dbReference type="EMBL" id="KAJ8989215.1"/>
    </source>
</evidence>
<dbReference type="Pfam" id="PF03663">
    <property type="entry name" value="Glyco_hydro_76"/>
    <property type="match status" value="1"/>
</dbReference>
<comment type="subcellular location">
    <subcellularLocation>
        <location evidence="2">Endomembrane system</location>
    </subcellularLocation>
</comment>